<keyword evidence="2" id="KW-0547">Nucleotide-binding</keyword>
<feature type="region of interest" description="Disordered" evidence="6">
    <location>
        <begin position="524"/>
        <end position="604"/>
    </location>
</feature>
<dbReference type="EMBL" id="APNK01000004">
    <property type="protein sequence ID" value="KEZ78554.1"/>
    <property type="molecule type" value="Genomic_DNA"/>
</dbReference>
<dbReference type="Pfam" id="PF00005">
    <property type="entry name" value="ABC_tran"/>
    <property type="match status" value="2"/>
</dbReference>
<dbReference type="InterPro" id="IPR017871">
    <property type="entry name" value="ABC_transporter-like_CS"/>
</dbReference>
<dbReference type="GO" id="GO:0016887">
    <property type="term" value="F:ATP hydrolysis activity"/>
    <property type="evidence" value="ECO:0007669"/>
    <property type="project" value="InterPro"/>
</dbReference>
<dbReference type="Pfam" id="PF12848">
    <property type="entry name" value="ABC_tran_Xtn"/>
    <property type="match status" value="1"/>
</dbReference>
<dbReference type="Pfam" id="PF16326">
    <property type="entry name" value="ABC_tran_CTD"/>
    <property type="match status" value="1"/>
</dbReference>
<dbReference type="InterPro" id="IPR003439">
    <property type="entry name" value="ABC_transporter-like_ATP-bd"/>
</dbReference>
<sequence>MIAFKHATLRRGPRKLLEDVDLRIQPGQRVGIVGANGTGKSSLLAMMLGELAPDAGEVDIPASVEIATVRQHAPAGSQPAIEFVLDGDVELRAIESRLARAEETADGNAMAELHGRLAEIDGYAARARAARLLHGLGFAPSTHEAPIDDFSGGWRMRLNLAAALMRRCDLLLLDEPTNHLDMDAVFWLQDYLAAHPATLVVISHDRDFLDALATHTLHLEHGKAVLYTGNYSRFEMMRAEAKAQQQAAYENQQKKLNQLQGFVDRFRAKATKARQAQSKLKQMERMEKVEAAHWDTPFSFEFLTPDRLPDTLLRADNADVGYDDTPLVEDIKLRLIPGDRLAILGRNGAGKSTVMKLLAGALAPMGGEVQYDKYLNVGYFAQHQLEVLDDNASAAQHLQRQDPKASEQHIRDFLGGFDFRGDKALEPIGPFSGGEKARLALALVVHSKPNLLLLDEPTNHLDLDMRHALETALAGFTGAVVMIAHDRHLIDATCDQLWRVDDGALGPFDGDLDDYAKWITRQGAAREGQDVAKPTSHSNAANRRSAAEQRAKEKPLRNALKKAESEVERLTKQIEHVEAELAKPSVYESPTESARLSQEQGRLRKQLDAAETTWMEKAEELETLQSDASAA</sequence>
<dbReference type="OrthoDB" id="9762051at2"/>
<reference evidence="8 9" key="1">
    <citation type="submission" date="2013-03" db="EMBL/GenBank/DDBJ databases">
        <title>Salinisphaera hydrothermalis C41B8 Genome Sequencing.</title>
        <authorList>
            <person name="Li C."/>
            <person name="Lai Q."/>
            <person name="Shao Z."/>
        </authorList>
    </citation>
    <scope>NUCLEOTIDE SEQUENCE [LARGE SCALE GENOMIC DNA]</scope>
    <source>
        <strain evidence="8 9">C41B8</strain>
    </source>
</reference>
<dbReference type="STRING" id="1304275.C41B8_04961"/>
<evidence type="ECO:0000256" key="2">
    <source>
        <dbReference type="ARBA" id="ARBA00022741"/>
    </source>
</evidence>
<organism evidence="8 9">
    <name type="scientific">Salinisphaera hydrothermalis (strain C41B8)</name>
    <dbReference type="NCBI Taxonomy" id="1304275"/>
    <lineage>
        <taxon>Bacteria</taxon>
        <taxon>Pseudomonadati</taxon>
        <taxon>Pseudomonadota</taxon>
        <taxon>Gammaproteobacteria</taxon>
        <taxon>Salinisphaerales</taxon>
        <taxon>Salinisphaeraceae</taxon>
        <taxon>Salinisphaera</taxon>
    </lineage>
</organism>
<dbReference type="GO" id="GO:0005524">
    <property type="term" value="F:ATP binding"/>
    <property type="evidence" value="ECO:0007669"/>
    <property type="project" value="UniProtKB-KW"/>
</dbReference>
<evidence type="ECO:0000313" key="9">
    <source>
        <dbReference type="Proteomes" id="UP000028302"/>
    </source>
</evidence>
<evidence type="ECO:0000256" key="3">
    <source>
        <dbReference type="ARBA" id="ARBA00022840"/>
    </source>
</evidence>
<evidence type="ECO:0000256" key="6">
    <source>
        <dbReference type="SAM" id="MobiDB-lite"/>
    </source>
</evidence>
<dbReference type="SUPFAM" id="SSF52540">
    <property type="entry name" value="P-loop containing nucleoside triphosphate hydrolases"/>
    <property type="match status" value="2"/>
</dbReference>
<dbReference type="InterPro" id="IPR032781">
    <property type="entry name" value="ABC_tran_Xtn"/>
</dbReference>
<evidence type="ECO:0000256" key="5">
    <source>
        <dbReference type="ARBA" id="ARBA00069073"/>
    </source>
</evidence>
<dbReference type="eggNOG" id="COG0488">
    <property type="taxonomic scope" value="Bacteria"/>
</dbReference>
<dbReference type="InterPro" id="IPR032524">
    <property type="entry name" value="ABC_tran_C"/>
</dbReference>
<feature type="domain" description="ABC transporter" evidence="7">
    <location>
        <begin position="313"/>
        <end position="527"/>
    </location>
</feature>
<feature type="domain" description="ABC transporter" evidence="7">
    <location>
        <begin position="2"/>
        <end position="246"/>
    </location>
</feature>
<keyword evidence="1" id="KW-0677">Repeat</keyword>
<dbReference type="AlphaFoldDB" id="A0A084IPC0"/>
<feature type="compositionally biased region" description="Basic and acidic residues" evidence="6">
    <location>
        <begin position="545"/>
        <end position="581"/>
    </location>
</feature>
<dbReference type="InterPro" id="IPR003593">
    <property type="entry name" value="AAA+_ATPase"/>
</dbReference>
<dbReference type="PANTHER" id="PTHR19211">
    <property type="entry name" value="ATP-BINDING TRANSPORT PROTEIN-RELATED"/>
    <property type="match status" value="1"/>
</dbReference>
<dbReference type="PATRIC" id="fig|1304275.5.peg.1015"/>
<dbReference type="PROSITE" id="PS00211">
    <property type="entry name" value="ABC_TRANSPORTER_1"/>
    <property type="match status" value="2"/>
</dbReference>
<evidence type="ECO:0000259" key="7">
    <source>
        <dbReference type="PROSITE" id="PS50893"/>
    </source>
</evidence>
<name>A0A084IPC0_SALHC</name>
<dbReference type="InterPro" id="IPR050611">
    <property type="entry name" value="ABCF"/>
</dbReference>
<evidence type="ECO:0000256" key="4">
    <source>
        <dbReference type="ARBA" id="ARBA00061571"/>
    </source>
</evidence>
<dbReference type="PANTHER" id="PTHR19211:SF14">
    <property type="entry name" value="ATP-BINDING CASSETTE SUB-FAMILY F MEMBER 1"/>
    <property type="match status" value="1"/>
</dbReference>
<dbReference type="FunFam" id="3.40.50.300:FF:002053">
    <property type="entry name" value="ABC transporter ATP-binding protein"/>
    <property type="match status" value="1"/>
</dbReference>
<keyword evidence="9" id="KW-1185">Reference proteome</keyword>
<dbReference type="RefSeq" id="WP_037334892.1">
    <property type="nucleotide sequence ID" value="NZ_APNK01000004.1"/>
</dbReference>
<comment type="caution">
    <text evidence="8">The sequence shown here is derived from an EMBL/GenBank/DDBJ whole genome shotgun (WGS) entry which is preliminary data.</text>
</comment>
<protein>
    <recommendedName>
        <fullName evidence="5">Probable ATP-binding protein YheS</fullName>
    </recommendedName>
</protein>
<accession>A0A084IPC0</accession>
<gene>
    <name evidence="8" type="ORF">C41B8_04961</name>
</gene>
<proteinExistence type="inferred from homology"/>
<dbReference type="PROSITE" id="PS50893">
    <property type="entry name" value="ABC_TRANSPORTER_2"/>
    <property type="match status" value="2"/>
</dbReference>
<dbReference type="InterPro" id="IPR037118">
    <property type="entry name" value="Val-tRNA_synth_C_sf"/>
</dbReference>
<dbReference type="Gene3D" id="3.40.50.300">
    <property type="entry name" value="P-loop containing nucleotide triphosphate hydrolases"/>
    <property type="match status" value="2"/>
</dbReference>
<feature type="compositionally biased region" description="Polar residues" evidence="6">
    <location>
        <begin position="588"/>
        <end position="600"/>
    </location>
</feature>
<evidence type="ECO:0000313" key="8">
    <source>
        <dbReference type="EMBL" id="KEZ78554.1"/>
    </source>
</evidence>
<evidence type="ECO:0000256" key="1">
    <source>
        <dbReference type="ARBA" id="ARBA00022737"/>
    </source>
</evidence>
<dbReference type="SMART" id="SM00382">
    <property type="entry name" value="AAA"/>
    <property type="match status" value="2"/>
</dbReference>
<dbReference type="CDD" id="cd03221">
    <property type="entry name" value="ABCF_EF-3"/>
    <property type="match status" value="2"/>
</dbReference>
<dbReference type="Gene3D" id="1.10.287.380">
    <property type="entry name" value="Valyl-tRNA synthetase, C-terminal domain"/>
    <property type="match status" value="1"/>
</dbReference>
<keyword evidence="3 8" id="KW-0067">ATP-binding</keyword>
<dbReference type="FunFam" id="3.40.50.300:FF:000011">
    <property type="entry name" value="Putative ABC transporter ATP-binding component"/>
    <property type="match status" value="1"/>
</dbReference>
<dbReference type="Proteomes" id="UP000028302">
    <property type="component" value="Unassembled WGS sequence"/>
</dbReference>
<dbReference type="InterPro" id="IPR027417">
    <property type="entry name" value="P-loop_NTPase"/>
</dbReference>
<comment type="similarity">
    <text evidence="4">Belongs to the ABC transporter superfamily. ABCF family. YheS subfamily.</text>
</comment>
<dbReference type="GO" id="GO:0003677">
    <property type="term" value="F:DNA binding"/>
    <property type="evidence" value="ECO:0007669"/>
    <property type="project" value="InterPro"/>
</dbReference>